<dbReference type="RefSeq" id="WP_182305383.1">
    <property type="nucleotide sequence ID" value="NZ_CP059896.1"/>
</dbReference>
<sequence length="137" mass="15116">MSMERRENLAVGSITATVPVSETTRLGIDIMGRIDASKIKCGTVSMSAEMVATSVAEDQETEMTNVYAFYSACFTMAIISVDERGSVLLFDKADADCLKLCVDHLKTKSDDARIEFYRMLLDNRPLRGPDGILSQLH</sequence>
<reference evidence="2" key="1">
    <citation type="journal article" date="2019" name="Int. J. Syst. Evol. Microbiol.">
        <title>The Global Catalogue of Microorganisms (GCM) 10K type strain sequencing project: providing services to taxonomists for standard genome sequencing and annotation.</title>
        <authorList>
            <consortium name="The Broad Institute Genomics Platform"/>
            <consortium name="The Broad Institute Genome Sequencing Center for Infectious Disease"/>
            <person name="Wu L."/>
            <person name="Ma J."/>
        </authorList>
    </citation>
    <scope>NUCLEOTIDE SEQUENCE [LARGE SCALE GENOMIC DNA]</scope>
    <source>
        <strain evidence="2">KCTC 52231</strain>
    </source>
</reference>
<keyword evidence="2" id="KW-1185">Reference proteome</keyword>
<evidence type="ECO:0000313" key="2">
    <source>
        <dbReference type="Proteomes" id="UP001595647"/>
    </source>
</evidence>
<gene>
    <name evidence="1" type="ORF">ACFOHV_07115</name>
</gene>
<dbReference type="EMBL" id="JBHRTG010000007">
    <property type="protein sequence ID" value="MFC3163046.1"/>
    <property type="molecule type" value="Genomic_DNA"/>
</dbReference>
<accession>A0ABV7I067</accession>
<name>A0ABV7I067_9HYPH</name>
<protein>
    <submittedName>
        <fullName evidence="1">Uncharacterized protein</fullName>
    </submittedName>
</protein>
<dbReference type="Proteomes" id="UP001595647">
    <property type="component" value="Unassembled WGS sequence"/>
</dbReference>
<organism evidence="1 2">
    <name type="scientific">Ciceribacter thiooxidans</name>
    <dbReference type="NCBI Taxonomy" id="1969821"/>
    <lineage>
        <taxon>Bacteria</taxon>
        <taxon>Pseudomonadati</taxon>
        <taxon>Pseudomonadota</taxon>
        <taxon>Alphaproteobacteria</taxon>
        <taxon>Hyphomicrobiales</taxon>
        <taxon>Rhizobiaceae</taxon>
        <taxon>Ciceribacter</taxon>
    </lineage>
</organism>
<proteinExistence type="predicted"/>
<evidence type="ECO:0000313" key="1">
    <source>
        <dbReference type="EMBL" id="MFC3163046.1"/>
    </source>
</evidence>
<comment type="caution">
    <text evidence="1">The sequence shown here is derived from an EMBL/GenBank/DDBJ whole genome shotgun (WGS) entry which is preliminary data.</text>
</comment>